<evidence type="ECO:0000313" key="2">
    <source>
        <dbReference type="EMBL" id="CAD8070658.1"/>
    </source>
</evidence>
<feature type="coiled-coil region" evidence="1">
    <location>
        <begin position="192"/>
        <end position="219"/>
    </location>
</feature>
<gene>
    <name evidence="2" type="ORF">PSON_ATCC_30995.1.T0270105</name>
</gene>
<dbReference type="AlphaFoldDB" id="A0A8S1LQP4"/>
<dbReference type="EMBL" id="CAJJDN010000027">
    <property type="protein sequence ID" value="CAD8070658.1"/>
    <property type="molecule type" value="Genomic_DNA"/>
</dbReference>
<dbReference type="OrthoDB" id="296719at2759"/>
<organism evidence="2 3">
    <name type="scientific">Paramecium sonneborni</name>
    <dbReference type="NCBI Taxonomy" id="65129"/>
    <lineage>
        <taxon>Eukaryota</taxon>
        <taxon>Sar</taxon>
        <taxon>Alveolata</taxon>
        <taxon>Ciliophora</taxon>
        <taxon>Intramacronucleata</taxon>
        <taxon>Oligohymenophorea</taxon>
        <taxon>Peniculida</taxon>
        <taxon>Parameciidae</taxon>
        <taxon>Paramecium</taxon>
    </lineage>
</organism>
<keyword evidence="1" id="KW-0175">Coiled coil</keyword>
<proteinExistence type="predicted"/>
<evidence type="ECO:0000313" key="3">
    <source>
        <dbReference type="Proteomes" id="UP000692954"/>
    </source>
</evidence>
<sequence length="309" mass="37481">MSNTKFPSVSINEKLQKRILRSKIVKILNSQFQNYCNKFLKIERLQSEIDTRKSEFELEDQNLIQLLPIHPPMKFTQEEKHHCQRMNINIPTPLEMQQKLKAQLTHQELLEIGEDPAYFIQDEEMRRLNWNEEDWLSKSHTHFQKEIKDIPKIKSNSNLLKIKKPTLRSNTEDRTERKQKMIDEQVKRLHEINEINFQKVKYNQETKEMEKQKEQAKMNEKFKSKIDVQIKKQDARQESHLRIAEYKQQQQQLIKEKIEQHKKRIMEEEEMIKLNQRLKQICQNRQVNNLIDSNLKERIEKAIKCQTNK</sequence>
<protein>
    <submittedName>
        <fullName evidence="2">Uncharacterized protein</fullName>
    </submittedName>
</protein>
<comment type="caution">
    <text evidence="2">The sequence shown here is derived from an EMBL/GenBank/DDBJ whole genome shotgun (WGS) entry which is preliminary data.</text>
</comment>
<accession>A0A8S1LQP4</accession>
<evidence type="ECO:0000256" key="1">
    <source>
        <dbReference type="SAM" id="Coils"/>
    </source>
</evidence>
<reference evidence="2" key="1">
    <citation type="submission" date="2021-01" db="EMBL/GenBank/DDBJ databases">
        <authorList>
            <consortium name="Genoscope - CEA"/>
            <person name="William W."/>
        </authorList>
    </citation>
    <scope>NUCLEOTIDE SEQUENCE</scope>
</reference>
<keyword evidence="3" id="KW-1185">Reference proteome</keyword>
<dbReference type="Proteomes" id="UP000692954">
    <property type="component" value="Unassembled WGS sequence"/>
</dbReference>
<name>A0A8S1LQP4_9CILI</name>
<feature type="coiled-coil region" evidence="1">
    <location>
        <begin position="251"/>
        <end position="278"/>
    </location>
</feature>